<dbReference type="InterPro" id="IPR015943">
    <property type="entry name" value="WD40/YVTN_repeat-like_dom_sf"/>
</dbReference>
<keyword evidence="3" id="KW-1185">Reference proteome</keyword>
<dbReference type="PANTHER" id="PTHR34512">
    <property type="entry name" value="CELL SURFACE PROTEIN"/>
    <property type="match status" value="1"/>
</dbReference>
<dbReference type="PANTHER" id="PTHR34512:SF30">
    <property type="entry name" value="OUTER MEMBRANE PROTEIN ASSEMBLY FACTOR BAMB"/>
    <property type="match status" value="1"/>
</dbReference>
<dbReference type="SUPFAM" id="SSF50998">
    <property type="entry name" value="Quinoprotein alcohol dehydrogenase-like"/>
    <property type="match status" value="1"/>
</dbReference>
<evidence type="ECO:0000313" key="2">
    <source>
        <dbReference type="EMBL" id="CAH1217003.1"/>
    </source>
</evidence>
<name>A0ABM9CKN1_9BACL</name>
<sequence length="426" mass="47820">MRRLLFIILVMVVLASSTGGAVSAGSESVLASNNWTRQSPYTAITKPEIKWNIAFNGAVRQMVIDSKGTIFALIDEYPYFKLKAIDPNGKIKWTTTLSIKSSNRGLYLYDDKFLIVAGEGITNDSSLEYIGVLSKYTTEGELVWENKYENMRQGLFDEVSLDSDGFITFIVNYFAGTDKKNNSNTFIYKHRLIGVTSDGEMTVNKNLTLPDGSLPTQNTSPVFVKGNIYFSIFKFNKKSRNIDEGYLMKYTKDGKQLFSKHYKGYNLASPVYYNNLLYVIGGDSLYMYDVHGVLKKTIFEKRGSVNNWKGPSISEQGYIYYGQRVYDSNGKLLWGFNPFGIPAESSYLATDNAVIDKKQNVIFPYMEAKAGYSSSRSGVISLNIKTKKKNWVLPLYHSLHTPVAIGKDGTLYVAGTKLFAIGQKRG</sequence>
<feature type="signal peptide" evidence="1">
    <location>
        <begin position="1"/>
        <end position="21"/>
    </location>
</feature>
<dbReference type="EMBL" id="CAKMMF010000027">
    <property type="protein sequence ID" value="CAH1217003.1"/>
    <property type="molecule type" value="Genomic_DNA"/>
</dbReference>
<dbReference type="Proteomes" id="UP000838686">
    <property type="component" value="Unassembled WGS sequence"/>
</dbReference>
<comment type="caution">
    <text evidence="2">The sequence shown here is derived from an EMBL/GenBank/DDBJ whole genome shotgun (WGS) entry which is preliminary data.</text>
</comment>
<gene>
    <name evidence="2" type="ORF">PAECIP111893_04226</name>
</gene>
<protein>
    <recommendedName>
        <fullName evidence="4">Outer membrane protein assembly factor BamB, contains PQQ-like beta-propeller repeat</fullName>
    </recommendedName>
</protein>
<dbReference type="RefSeq" id="WP_236344605.1">
    <property type="nucleotide sequence ID" value="NZ_CAKMMF010000027.1"/>
</dbReference>
<feature type="chain" id="PRO_5045586683" description="Outer membrane protein assembly factor BamB, contains PQQ-like beta-propeller repeat" evidence="1">
    <location>
        <begin position="22"/>
        <end position="426"/>
    </location>
</feature>
<reference evidence="2" key="1">
    <citation type="submission" date="2022-01" db="EMBL/GenBank/DDBJ databases">
        <authorList>
            <person name="Criscuolo A."/>
        </authorList>
    </citation>
    <scope>NUCLEOTIDE SEQUENCE</scope>
    <source>
        <strain evidence="2">CIP111893</strain>
    </source>
</reference>
<organism evidence="2 3">
    <name type="scientific">Paenibacillus plantiphilus</name>
    <dbReference type="NCBI Taxonomy" id="2905650"/>
    <lineage>
        <taxon>Bacteria</taxon>
        <taxon>Bacillati</taxon>
        <taxon>Bacillota</taxon>
        <taxon>Bacilli</taxon>
        <taxon>Bacillales</taxon>
        <taxon>Paenibacillaceae</taxon>
        <taxon>Paenibacillus</taxon>
    </lineage>
</organism>
<dbReference type="Gene3D" id="2.130.10.10">
    <property type="entry name" value="YVTN repeat-like/Quinoprotein amine dehydrogenase"/>
    <property type="match status" value="1"/>
</dbReference>
<evidence type="ECO:0000256" key="1">
    <source>
        <dbReference type="SAM" id="SignalP"/>
    </source>
</evidence>
<dbReference type="InterPro" id="IPR011047">
    <property type="entry name" value="Quinoprotein_ADH-like_sf"/>
</dbReference>
<evidence type="ECO:0000313" key="3">
    <source>
        <dbReference type="Proteomes" id="UP000838686"/>
    </source>
</evidence>
<evidence type="ECO:0008006" key="4">
    <source>
        <dbReference type="Google" id="ProtNLM"/>
    </source>
</evidence>
<proteinExistence type="predicted"/>
<keyword evidence="1" id="KW-0732">Signal</keyword>
<accession>A0ABM9CKN1</accession>